<name>A0ABT7EGS4_9GAMM</name>
<dbReference type="SUPFAM" id="SSF47384">
    <property type="entry name" value="Homodimeric domain of signal transducing histidine kinase"/>
    <property type="match status" value="1"/>
</dbReference>
<dbReference type="PANTHER" id="PTHR45528:SF1">
    <property type="entry name" value="SENSOR HISTIDINE KINASE CPXA"/>
    <property type="match status" value="1"/>
</dbReference>
<evidence type="ECO:0000256" key="11">
    <source>
        <dbReference type="ARBA" id="ARBA00022989"/>
    </source>
</evidence>
<dbReference type="Gene3D" id="1.10.287.130">
    <property type="match status" value="1"/>
</dbReference>
<comment type="catalytic activity">
    <reaction evidence="1">
        <text>ATP + protein L-histidine = ADP + protein N-phospho-L-histidine.</text>
        <dbReference type="EC" id="2.7.13.3"/>
    </reaction>
</comment>
<gene>
    <name evidence="16" type="ORF">QNM18_04050</name>
</gene>
<evidence type="ECO:0000256" key="13">
    <source>
        <dbReference type="ARBA" id="ARBA00023136"/>
    </source>
</evidence>
<evidence type="ECO:0000256" key="4">
    <source>
        <dbReference type="ARBA" id="ARBA00022475"/>
    </source>
</evidence>
<dbReference type="PROSITE" id="PS50109">
    <property type="entry name" value="HIS_KIN"/>
    <property type="match status" value="1"/>
</dbReference>
<accession>A0ABT7EGS4</accession>
<keyword evidence="9 16" id="KW-0418">Kinase</keyword>
<dbReference type="SMART" id="SM00388">
    <property type="entry name" value="HisKA"/>
    <property type="match status" value="1"/>
</dbReference>
<dbReference type="Gene3D" id="3.30.565.10">
    <property type="entry name" value="Histidine kinase-like ATPase, C-terminal domain"/>
    <property type="match status" value="1"/>
</dbReference>
<dbReference type="InterPro" id="IPR036890">
    <property type="entry name" value="HATPase_C_sf"/>
</dbReference>
<organism evidence="16 17">
    <name type="scientific">Pseudoalteromonas obscura</name>
    <dbReference type="NCBI Taxonomy" id="3048491"/>
    <lineage>
        <taxon>Bacteria</taxon>
        <taxon>Pseudomonadati</taxon>
        <taxon>Pseudomonadota</taxon>
        <taxon>Gammaproteobacteria</taxon>
        <taxon>Alteromonadales</taxon>
        <taxon>Pseudoalteromonadaceae</taxon>
        <taxon>Pseudoalteromonas</taxon>
    </lineage>
</organism>
<keyword evidence="10" id="KW-0067">ATP-binding</keyword>
<evidence type="ECO:0000256" key="9">
    <source>
        <dbReference type="ARBA" id="ARBA00022777"/>
    </source>
</evidence>
<dbReference type="EMBL" id="JASJUT010000001">
    <property type="protein sequence ID" value="MDK2594245.1"/>
    <property type="molecule type" value="Genomic_DNA"/>
</dbReference>
<evidence type="ECO:0000259" key="15">
    <source>
        <dbReference type="PROSITE" id="PS50109"/>
    </source>
</evidence>
<evidence type="ECO:0000256" key="3">
    <source>
        <dbReference type="ARBA" id="ARBA00012438"/>
    </source>
</evidence>
<dbReference type="InterPro" id="IPR003661">
    <property type="entry name" value="HisK_dim/P_dom"/>
</dbReference>
<keyword evidence="11 14" id="KW-1133">Transmembrane helix</keyword>
<dbReference type="RefSeq" id="WP_284136429.1">
    <property type="nucleotide sequence ID" value="NZ_JASJUT010000001.1"/>
</dbReference>
<evidence type="ECO:0000256" key="10">
    <source>
        <dbReference type="ARBA" id="ARBA00022840"/>
    </source>
</evidence>
<evidence type="ECO:0000256" key="14">
    <source>
        <dbReference type="SAM" id="Phobius"/>
    </source>
</evidence>
<reference evidence="16 17" key="1">
    <citation type="submission" date="2023-05" db="EMBL/GenBank/DDBJ databases">
        <title>Pseudoalteromonas ardens sp. nov., Pseudoalteromonas obscura sp. nov., and Pseudoalteromonas umbrosa sp. nov., isolated from the coral Montipora capitata.</title>
        <authorList>
            <person name="Thomas E.M."/>
            <person name="Smith E.M."/>
            <person name="Papke E."/>
            <person name="Shlafstein M.D."/>
            <person name="Oline D.K."/>
            <person name="Videau P."/>
            <person name="Saw J.H."/>
            <person name="Strangman W.K."/>
            <person name="Ushijima B."/>
        </authorList>
    </citation>
    <scope>NUCLEOTIDE SEQUENCE [LARGE SCALE GENOMIC DNA]</scope>
    <source>
        <strain evidence="16 17">P94</strain>
    </source>
</reference>
<evidence type="ECO:0000313" key="17">
    <source>
        <dbReference type="Proteomes" id="UP001231915"/>
    </source>
</evidence>
<dbReference type="InterPro" id="IPR005467">
    <property type="entry name" value="His_kinase_dom"/>
</dbReference>
<evidence type="ECO:0000256" key="1">
    <source>
        <dbReference type="ARBA" id="ARBA00000085"/>
    </source>
</evidence>
<keyword evidence="6" id="KW-0808">Transferase</keyword>
<keyword evidence="7 14" id="KW-0812">Transmembrane</keyword>
<sequence length="421" mass="48028">MTHFSLSQRIKLAYSVSFVLLSLVSVLLVFAASKKIEDHIFEKQLQITISHYLAAKAQGTVPYLPPHISVYSSISDLPNNFSLYINNWTAGVHELNHPNELDYHYAIVNHSPQQFLVFLSDVNEVELSEETEQMMMQLILVGFLILLLVFLFFFHVILKRALAPMYLLIDQINARQSNPQQPISYHYPQDNELGLLVKTLVEYSQRIENFIRREREFTGFASHELRTPVTVIKGALSLLQMQEVTDSKWQKPLKRIERATASMSDIIEMLLSLSREQRSIACEPVCLSDVLSVVITNFSERAASQDQVISQHGDFTVQPMIDKIPAEIVMTNLLRNAIQHGCHGQIIIEANESSLSIRNPVGVQQDSGQSAGFGLGNIIIQRICEQHEWHYQIDKHAKWYQSVIEFQPLQANSTEPKNPDY</sequence>
<comment type="subcellular location">
    <subcellularLocation>
        <location evidence="2">Cell membrane</location>
        <topology evidence="2">Multi-pass membrane protein</topology>
    </subcellularLocation>
</comment>
<feature type="transmembrane region" description="Helical" evidence="14">
    <location>
        <begin position="12"/>
        <end position="32"/>
    </location>
</feature>
<dbReference type="PANTHER" id="PTHR45528">
    <property type="entry name" value="SENSOR HISTIDINE KINASE CPXA"/>
    <property type="match status" value="1"/>
</dbReference>
<keyword evidence="8" id="KW-0547">Nucleotide-binding</keyword>
<evidence type="ECO:0000256" key="2">
    <source>
        <dbReference type="ARBA" id="ARBA00004651"/>
    </source>
</evidence>
<proteinExistence type="predicted"/>
<keyword evidence="13 14" id="KW-0472">Membrane</keyword>
<dbReference type="InterPro" id="IPR036097">
    <property type="entry name" value="HisK_dim/P_sf"/>
</dbReference>
<protein>
    <recommendedName>
        <fullName evidence="3">histidine kinase</fullName>
        <ecNumber evidence="3">2.7.13.3</ecNumber>
    </recommendedName>
</protein>
<dbReference type="GO" id="GO:0016301">
    <property type="term" value="F:kinase activity"/>
    <property type="evidence" value="ECO:0007669"/>
    <property type="project" value="UniProtKB-KW"/>
</dbReference>
<feature type="transmembrane region" description="Helical" evidence="14">
    <location>
        <begin position="134"/>
        <end position="158"/>
    </location>
</feature>
<comment type="caution">
    <text evidence="16">The sequence shown here is derived from an EMBL/GenBank/DDBJ whole genome shotgun (WGS) entry which is preliminary data.</text>
</comment>
<evidence type="ECO:0000256" key="8">
    <source>
        <dbReference type="ARBA" id="ARBA00022741"/>
    </source>
</evidence>
<evidence type="ECO:0000256" key="5">
    <source>
        <dbReference type="ARBA" id="ARBA00022553"/>
    </source>
</evidence>
<dbReference type="SUPFAM" id="SSF55874">
    <property type="entry name" value="ATPase domain of HSP90 chaperone/DNA topoisomerase II/histidine kinase"/>
    <property type="match status" value="1"/>
</dbReference>
<dbReference type="EC" id="2.7.13.3" evidence="3"/>
<keyword evidence="12" id="KW-0902">Two-component regulatory system</keyword>
<keyword evidence="5" id="KW-0597">Phosphoprotein</keyword>
<feature type="domain" description="Histidine kinase" evidence="15">
    <location>
        <begin position="220"/>
        <end position="387"/>
    </location>
</feature>
<keyword evidence="4" id="KW-1003">Cell membrane</keyword>
<evidence type="ECO:0000313" key="16">
    <source>
        <dbReference type="EMBL" id="MDK2594245.1"/>
    </source>
</evidence>
<dbReference type="CDD" id="cd00082">
    <property type="entry name" value="HisKA"/>
    <property type="match status" value="1"/>
</dbReference>
<dbReference type="Proteomes" id="UP001231915">
    <property type="component" value="Unassembled WGS sequence"/>
</dbReference>
<keyword evidence="17" id="KW-1185">Reference proteome</keyword>
<dbReference type="InterPro" id="IPR050398">
    <property type="entry name" value="HssS/ArlS-like"/>
</dbReference>
<evidence type="ECO:0000256" key="6">
    <source>
        <dbReference type="ARBA" id="ARBA00022679"/>
    </source>
</evidence>
<evidence type="ECO:0000256" key="7">
    <source>
        <dbReference type="ARBA" id="ARBA00022692"/>
    </source>
</evidence>
<dbReference type="Pfam" id="PF00512">
    <property type="entry name" value="HisKA"/>
    <property type="match status" value="1"/>
</dbReference>
<evidence type="ECO:0000256" key="12">
    <source>
        <dbReference type="ARBA" id="ARBA00023012"/>
    </source>
</evidence>